<keyword evidence="6" id="KW-0833">Ubl conjugation pathway</keyword>
<dbReference type="PROSITE" id="PS50089">
    <property type="entry name" value="ZF_RING_2"/>
    <property type="match status" value="1"/>
</dbReference>
<evidence type="ECO:0000256" key="5">
    <source>
        <dbReference type="ARBA" id="ARBA00022771"/>
    </source>
</evidence>
<dbReference type="SUPFAM" id="SSF57850">
    <property type="entry name" value="RING/U-box"/>
    <property type="match status" value="1"/>
</dbReference>
<dbReference type="FunFam" id="3.30.40.10:FF:000022">
    <property type="entry name" value="E3 ubiquitin-protein ligase RING1-like"/>
    <property type="match status" value="1"/>
</dbReference>
<feature type="domain" description="RING-type" evidence="9">
    <location>
        <begin position="373"/>
        <end position="414"/>
    </location>
</feature>
<dbReference type="EMBL" id="CAMAPE010000029">
    <property type="protein sequence ID" value="CAH9092848.1"/>
    <property type="molecule type" value="Genomic_DNA"/>
</dbReference>
<evidence type="ECO:0000256" key="4">
    <source>
        <dbReference type="ARBA" id="ARBA00022723"/>
    </source>
</evidence>
<evidence type="ECO:0000256" key="6">
    <source>
        <dbReference type="ARBA" id="ARBA00022786"/>
    </source>
</evidence>
<dbReference type="CDD" id="cd16454">
    <property type="entry name" value="RING-H2_PA-TM-RING"/>
    <property type="match status" value="1"/>
</dbReference>
<evidence type="ECO:0000313" key="10">
    <source>
        <dbReference type="EMBL" id="CAH9092848.1"/>
    </source>
</evidence>
<protein>
    <recommendedName>
        <fullName evidence="2">RING-type E3 ubiquitin transferase</fullName>
        <ecNumber evidence="2">2.3.2.27</ecNumber>
    </recommendedName>
</protein>
<evidence type="ECO:0000313" key="11">
    <source>
        <dbReference type="Proteomes" id="UP001152484"/>
    </source>
</evidence>
<organism evidence="10 11">
    <name type="scientific">Cuscuta europaea</name>
    <name type="common">European dodder</name>
    <dbReference type="NCBI Taxonomy" id="41803"/>
    <lineage>
        <taxon>Eukaryota</taxon>
        <taxon>Viridiplantae</taxon>
        <taxon>Streptophyta</taxon>
        <taxon>Embryophyta</taxon>
        <taxon>Tracheophyta</taxon>
        <taxon>Spermatophyta</taxon>
        <taxon>Magnoliopsida</taxon>
        <taxon>eudicotyledons</taxon>
        <taxon>Gunneridae</taxon>
        <taxon>Pentapetalae</taxon>
        <taxon>asterids</taxon>
        <taxon>lamiids</taxon>
        <taxon>Solanales</taxon>
        <taxon>Convolvulaceae</taxon>
        <taxon>Cuscuteae</taxon>
        <taxon>Cuscuta</taxon>
        <taxon>Cuscuta subgen. Cuscuta</taxon>
    </lineage>
</organism>
<gene>
    <name evidence="10" type="ORF">CEURO_LOCUS12124</name>
</gene>
<comment type="catalytic activity">
    <reaction evidence="1">
        <text>S-ubiquitinyl-[E2 ubiquitin-conjugating enzyme]-L-cysteine + [acceptor protein]-L-lysine = [E2 ubiquitin-conjugating enzyme]-L-cysteine + N(6)-ubiquitinyl-[acceptor protein]-L-lysine.</text>
        <dbReference type="EC" id="2.3.2.27"/>
    </reaction>
</comment>
<dbReference type="PANTHER" id="PTHR15710:SF108">
    <property type="entry name" value="OS03G0286100 PROTEIN"/>
    <property type="match status" value="1"/>
</dbReference>
<accession>A0A9P1EBG6</accession>
<reference evidence="10" key="1">
    <citation type="submission" date="2022-07" db="EMBL/GenBank/DDBJ databases">
        <authorList>
            <person name="Macas J."/>
            <person name="Novak P."/>
            <person name="Neumann P."/>
        </authorList>
    </citation>
    <scope>NUCLEOTIDE SEQUENCE</scope>
</reference>
<keyword evidence="11" id="KW-1185">Reference proteome</keyword>
<evidence type="ECO:0000256" key="7">
    <source>
        <dbReference type="ARBA" id="ARBA00022833"/>
    </source>
</evidence>
<evidence type="ECO:0000256" key="8">
    <source>
        <dbReference type="PROSITE-ProRule" id="PRU00175"/>
    </source>
</evidence>
<dbReference type="Gene3D" id="3.30.40.10">
    <property type="entry name" value="Zinc/RING finger domain, C3HC4 (zinc finger)"/>
    <property type="match status" value="1"/>
</dbReference>
<evidence type="ECO:0000256" key="1">
    <source>
        <dbReference type="ARBA" id="ARBA00000900"/>
    </source>
</evidence>
<dbReference type="AlphaFoldDB" id="A0A9P1EBG6"/>
<dbReference type="Proteomes" id="UP001152484">
    <property type="component" value="Unassembled WGS sequence"/>
</dbReference>
<dbReference type="GO" id="GO:0005737">
    <property type="term" value="C:cytoplasm"/>
    <property type="evidence" value="ECO:0007669"/>
    <property type="project" value="TreeGrafter"/>
</dbReference>
<keyword evidence="7" id="KW-0862">Zinc</keyword>
<dbReference type="PANTHER" id="PTHR15710">
    <property type="entry name" value="E3 UBIQUITIN-PROTEIN LIGASE PRAJA"/>
    <property type="match status" value="1"/>
</dbReference>
<evidence type="ECO:0000256" key="2">
    <source>
        <dbReference type="ARBA" id="ARBA00012483"/>
    </source>
</evidence>
<dbReference type="GO" id="GO:0061630">
    <property type="term" value="F:ubiquitin protein ligase activity"/>
    <property type="evidence" value="ECO:0007669"/>
    <property type="project" value="UniProtKB-EC"/>
</dbReference>
<keyword evidence="5 8" id="KW-0863">Zinc-finger</keyword>
<sequence length="433" mass="49235">MADVSISLLQLLNDENDGFRQNDDIDDIDSLPYWCHDFDDTFDVFASTDLSGFHSSELPQISTSGRRRQTGQSLDGDAFEGEYIDFFDRDSQVNFVMDLFHQRVEQSQSPLQVIMDPHLVNADPAGYGVIYEDEAGNGSAQLEVDRGRGLVLRSEDLTTRVCENSTLDLDNCDDELHFISGLRVIDIGSDSESDGNPISGLNFNTDDVGHGIDGPVMYESESDDPSLRLCWESFQLDDRREVNEDYEWEEIDGRVDEREILSMFLDEDGISVPDQEERAVMGNLEWEVLLNDHDLDPNPESRTEGFGLGELEQDLDELEYNYTTEYEMMFAQFADVENASISKPPASKSAVKNLPEVILSKEDDPDKNDATICAVCKDEMSIGEMVRVMPCAHKYHQNCIFPWLGLRNTCPVCRYELPTDDPEYERRRRRTQS</sequence>
<comment type="caution">
    <text evidence="10">The sequence shown here is derived from an EMBL/GenBank/DDBJ whole genome shotgun (WGS) entry which is preliminary data.</text>
</comment>
<dbReference type="EC" id="2.3.2.27" evidence="2"/>
<evidence type="ECO:0000259" key="9">
    <source>
        <dbReference type="PROSITE" id="PS50089"/>
    </source>
</evidence>
<dbReference type="GO" id="GO:0016567">
    <property type="term" value="P:protein ubiquitination"/>
    <property type="evidence" value="ECO:0007669"/>
    <property type="project" value="TreeGrafter"/>
</dbReference>
<dbReference type="OrthoDB" id="8062037at2759"/>
<dbReference type="Pfam" id="PF13639">
    <property type="entry name" value="zf-RING_2"/>
    <property type="match status" value="1"/>
</dbReference>
<keyword evidence="4" id="KW-0479">Metal-binding</keyword>
<name>A0A9P1EBG6_CUSEU</name>
<dbReference type="SMART" id="SM00184">
    <property type="entry name" value="RING"/>
    <property type="match status" value="1"/>
</dbReference>
<dbReference type="InterPro" id="IPR001841">
    <property type="entry name" value="Znf_RING"/>
</dbReference>
<proteinExistence type="predicted"/>
<dbReference type="InterPro" id="IPR013083">
    <property type="entry name" value="Znf_RING/FYVE/PHD"/>
</dbReference>
<keyword evidence="3" id="KW-0808">Transferase</keyword>
<evidence type="ECO:0000256" key="3">
    <source>
        <dbReference type="ARBA" id="ARBA00022679"/>
    </source>
</evidence>
<dbReference type="GO" id="GO:0008270">
    <property type="term" value="F:zinc ion binding"/>
    <property type="evidence" value="ECO:0007669"/>
    <property type="project" value="UniProtKB-KW"/>
</dbReference>